<gene>
    <name evidence="3" type="ORF">A4X03_0g6658</name>
    <name evidence="2" type="ORF">JKIAZH3_G5505</name>
</gene>
<dbReference type="EMBL" id="LWDD02001338">
    <property type="protein sequence ID" value="KAE8249148.1"/>
    <property type="molecule type" value="Genomic_DNA"/>
</dbReference>
<reference evidence="2" key="3">
    <citation type="submission" date="2020-10" db="EMBL/GenBank/DDBJ databases">
        <authorList>
            <person name="Sedaghatjoo S."/>
        </authorList>
    </citation>
    <scope>NUCLEOTIDE SEQUENCE</scope>
    <source>
        <strain evidence="2">AZH3</strain>
    </source>
</reference>
<sequence length="821" mass="85327">MRIRPRCAAATFARVANASSGANSSSSGGSSSSSSSSSSSANSNSSASNGGGNGNGGSSKSSAAPTRTRLSNDSSKGKRAPMMPAIPLVRPPDVSQPDLALSRFFAAHRPLLDIELLGSAGKMAGSKGSANAFNFSPPAAPAPATSLTDAAAAEAQAAAAATDAHASSSSLFPAASAPASSAGELTSDSAQELLSALTSSSTSHPGIHRTSIIVQVESAAADDQDSTTTTSSSVLSATRIGAYPLVGQQEWVTAHLRNETSSRSLVIPHTMWKRKPTQLISVEHFSRLMDELSSGDDVQSTKEQEEKEDVKDSSSSSSVSKSNRTATSSSIISVPSSARLQSSPSIPTSNNNNNAQSNLTSQTRPNRPSPKVLAAAIELLARDAYQSSRDAAIARALERGESTAVPAKLGVESELVILGEQGGPSVEWARGAALWLAENGRAYWPPAAPSSPQQQQQQPERASRTVLEEGRKGRGRGLRRKLMGRDKIEEKEEQGWRDEDDMDIVISDPETLVNVSLMDAENALGAQAVSAHQYLSSSSAPSGHHQLEFEEEMEDEEGGEGEIGFEDGQGAGEGDDLVPADPTLLLSHALVQARLSESLESANALMLLNRAMQTLNSEEQGEGKEARSTSTSTSTSVSAVDVEGEKGSLRLLDLSSLNATLTDIRTPALGARARQARMAAADAAASSSSSTTTDRLSSALASVLRRNGLGSSVQQVPVRGRSSRRRGGGGGGGSGNSPVVVVVNLGGIQVGESADARRRLSRKSKVDDNDKEVGEEVGLKDRASSAGSDGPRKAGTTAQRLRRARARRILSTGRGSKSRSE</sequence>
<feature type="compositionally biased region" description="Basic and acidic residues" evidence="1">
    <location>
        <begin position="461"/>
        <end position="472"/>
    </location>
</feature>
<feature type="compositionally biased region" description="Low complexity" evidence="1">
    <location>
        <begin position="313"/>
        <end position="363"/>
    </location>
</feature>
<feature type="compositionally biased region" description="Basic and acidic residues" evidence="1">
    <location>
        <begin position="299"/>
        <end position="312"/>
    </location>
</feature>
<feature type="compositionally biased region" description="Basic residues" evidence="1">
    <location>
        <begin position="473"/>
        <end position="482"/>
    </location>
</feature>
<reference evidence="3" key="2">
    <citation type="journal article" date="2019" name="IMA Fungus">
        <title>Genome sequencing and comparison of five Tilletia species to identify candidate genes for the detection of regulated species infecting wheat.</title>
        <authorList>
            <person name="Nguyen H.D.T."/>
            <person name="Sultana T."/>
            <person name="Kesanakurti P."/>
            <person name="Hambleton S."/>
        </authorList>
    </citation>
    <scope>NUCLEOTIDE SEQUENCE</scope>
    <source>
        <strain evidence="3">DAOMC 238032</strain>
    </source>
</reference>
<feature type="compositionally biased region" description="Low complexity" evidence="1">
    <location>
        <begin position="450"/>
        <end position="459"/>
    </location>
</feature>
<feature type="compositionally biased region" description="Basic and acidic residues" evidence="1">
    <location>
        <begin position="754"/>
        <end position="783"/>
    </location>
</feature>
<feature type="compositionally biased region" description="Basic and acidic residues" evidence="1">
    <location>
        <begin position="483"/>
        <end position="495"/>
    </location>
</feature>
<comment type="caution">
    <text evidence="3">The sequence shown here is derived from an EMBL/GenBank/DDBJ whole genome shotgun (WGS) entry which is preliminary data.</text>
</comment>
<feature type="region of interest" description="Disordered" evidence="1">
    <location>
        <begin position="292"/>
        <end position="369"/>
    </location>
</feature>
<feature type="compositionally biased region" description="Low complexity" evidence="1">
    <location>
        <begin position="16"/>
        <end position="48"/>
    </location>
</feature>
<reference evidence="3" key="1">
    <citation type="submission" date="2016-04" db="EMBL/GenBank/DDBJ databases">
        <authorList>
            <person name="Nguyen H.D."/>
            <person name="Kesanakurti P."/>
            <person name="Cullis J."/>
            <person name="Levesque C.A."/>
            <person name="Hambleton S."/>
        </authorList>
    </citation>
    <scope>NUCLEOTIDE SEQUENCE</scope>
    <source>
        <strain evidence="3">DAOMC 238032</strain>
    </source>
</reference>
<feature type="region of interest" description="Disordered" evidence="1">
    <location>
        <begin position="444"/>
        <end position="495"/>
    </location>
</feature>
<evidence type="ECO:0000313" key="4">
    <source>
        <dbReference type="Proteomes" id="UP000077671"/>
    </source>
</evidence>
<evidence type="ECO:0000256" key="1">
    <source>
        <dbReference type="SAM" id="MobiDB-lite"/>
    </source>
</evidence>
<name>A0A177UZQ8_9BASI</name>
<organism evidence="3 4">
    <name type="scientific">Tilletia caries</name>
    <name type="common">wheat bunt fungus</name>
    <dbReference type="NCBI Taxonomy" id="13290"/>
    <lineage>
        <taxon>Eukaryota</taxon>
        <taxon>Fungi</taxon>
        <taxon>Dikarya</taxon>
        <taxon>Basidiomycota</taxon>
        <taxon>Ustilaginomycotina</taxon>
        <taxon>Exobasidiomycetes</taxon>
        <taxon>Tilletiales</taxon>
        <taxon>Tilletiaceae</taxon>
        <taxon>Tilletia</taxon>
    </lineage>
</organism>
<dbReference type="EMBL" id="CAJHJG010004456">
    <property type="protein sequence ID" value="CAD6941216.1"/>
    <property type="molecule type" value="Genomic_DNA"/>
</dbReference>
<feature type="region of interest" description="Disordered" evidence="1">
    <location>
        <begin position="616"/>
        <end position="641"/>
    </location>
</feature>
<evidence type="ECO:0000313" key="2">
    <source>
        <dbReference type="EMBL" id="CAD6941216.1"/>
    </source>
</evidence>
<dbReference type="Proteomes" id="UP000836402">
    <property type="component" value="Unassembled WGS sequence"/>
</dbReference>
<dbReference type="Proteomes" id="UP000077671">
    <property type="component" value="Unassembled WGS sequence"/>
</dbReference>
<accession>A0A177UZQ8</accession>
<evidence type="ECO:0000313" key="3">
    <source>
        <dbReference type="EMBL" id="KAE8249148.1"/>
    </source>
</evidence>
<evidence type="ECO:0000313" key="5">
    <source>
        <dbReference type="Proteomes" id="UP000836402"/>
    </source>
</evidence>
<proteinExistence type="predicted"/>
<keyword evidence="5" id="KW-1185">Reference proteome</keyword>
<feature type="region of interest" description="Disordered" evidence="1">
    <location>
        <begin position="708"/>
        <end position="739"/>
    </location>
</feature>
<feature type="region of interest" description="Disordered" evidence="1">
    <location>
        <begin position="14"/>
        <end position="92"/>
    </location>
</feature>
<feature type="compositionally biased region" description="Low complexity" evidence="1">
    <location>
        <begin position="711"/>
        <end position="720"/>
    </location>
</feature>
<protein>
    <submittedName>
        <fullName evidence="3">Uncharacterized protein</fullName>
    </submittedName>
</protein>
<dbReference type="AlphaFoldDB" id="A0A177UZQ8"/>
<feature type="region of interest" description="Disordered" evidence="1">
    <location>
        <begin position="754"/>
        <end position="821"/>
    </location>
</feature>
<feature type="compositionally biased region" description="Low complexity" evidence="1">
    <location>
        <begin position="628"/>
        <end position="638"/>
    </location>
</feature>